<organism evidence="1 2">
    <name type="scientific">Algoriphagus alkaliphilus</name>
    <dbReference type="NCBI Taxonomy" id="279824"/>
    <lineage>
        <taxon>Bacteria</taxon>
        <taxon>Pseudomonadati</taxon>
        <taxon>Bacteroidota</taxon>
        <taxon>Cytophagia</taxon>
        <taxon>Cytophagales</taxon>
        <taxon>Cyclobacteriaceae</taxon>
        <taxon>Algoriphagus</taxon>
    </lineage>
</organism>
<evidence type="ECO:0000313" key="2">
    <source>
        <dbReference type="Proteomes" id="UP000198756"/>
    </source>
</evidence>
<accession>A0A1G5ZRA4</accession>
<dbReference type="Gene3D" id="3.10.450.50">
    <property type="match status" value="1"/>
</dbReference>
<reference evidence="2" key="1">
    <citation type="submission" date="2016-10" db="EMBL/GenBank/DDBJ databases">
        <authorList>
            <person name="Varghese N."/>
            <person name="Submissions S."/>
        </authorList>
    </citation>
    <scope>NUCLEOTIDE SEQUENCE [LARGE SCALE GENOMIC DNA]</scope>
    <source>
        <strain evidence="2">DSM 22703</strain>
    </source>
</reference>
<name>A0A1G5ZRA4_9BACT</name>
<dbReference type="Pfam" id="PF16022">
    <property type="entry name" value="DUF4783"/>
    <property type="match status" value="1"/>
</dbReference>
<sequence length="131" mass="14529">MQVLSLILSAFLWFFSPDSVMNTDKSIDPIVSAIGSGSSSELARFFDSSISMNVNGQQGDYSKNQAEIVLRDFFKKNQSLGFSLIFQNENPGSLSTYIGEYSSNQGMFKVFIKVSQNGSGFRIYSLDFVKS</sequence>
<evidence type="ECO:0008006" key="3">
    <source>
        <dbReference type="Google" id="ProtNLM"/>
    </source>
</evidence>
<dbReference type="RefSeq" id="WP_217636699.1">
    <property type="nucleotide sequence ID" value="NZ_FMXE01000055.1"/>
</dbReference>
<gene>
    <name evidence="1" type="ORF">SAMN03080617_04297</name>
</gene>
<dbReference type="STRING" id="279824.SAMN03080617_04297"/>
<dbReference type="Proteomes" id="UP000198756">
    <property type="component" value="Unassembled WGS sequence"/>
</dbReference>
<evidence type="ECO:0000313" key="1">
    <source>
        <dbReference type="EMBL" id="SDA96843.1"/>
    </source>
</evidence>
<keyword evidence="2" id="KW-1185">Reference proteome</keyword>
<proteinExistence type="predicted"/>
<protein>
    <recommendedName>
        <fullName evidence="3">DUF4783 domain-containing protein</fullName>
    </recommendedName>
</protein>
<dbReference type="EMBL" id="FMXE01000055">
    <property type="protein sequence ID" value="SDA96843.1"/>
    <property type="molecule type" value="Genomic_DNA"/>
</dbReference>
<dbReference type="AlphaFoldDB" id="A0A1G5ZRA4"/>
<dbReference type="InterPro" id="IPR031977">
    <property type="entry name" value="DUF4783"/>
</dbReference>